<comment type="caution">
    <text evidence="1">The sequence shown here is derived from an EMBL/GenBank/DDBJ whole genome shotgun (WGS) entry which is preliminary data.</text>
</comment>
<sequence>MIAEGLDVFLADFGVVCTSGGQTFKGLLDTPDETLNMGGVNILSTMYVCTVKTDDATAAGLVSGCAIAVGGVAYLVRDVLLVDDGAFSHVTLSK</sequence>
<dbReference type="Pfam" id="PF05354">
    <property type="entry name" value="Phage_attach"/>
    <property type="match status" value="1"/>
</dbReference>
<dbReference type="InterPro" id="IPR053734">
    <property type="entry name" value="Phage_Head-Tail_Connect_sf"/>
</dbReference>
<dbReference type="Proteomes" id="UP001157167">
    <property type="component" value="Unassembled WGS sequence"/>
</dbReference>
<dbReference type="RefSeq" id="WP_284186381.1">
    <property type="nucleotide sequence ID" value="NZ_BSPX01000002.1"/>
</dbReference>
<organism evidence="1 2">
    <name type="scientific">Zoogloea oryzae</name>
    <dbReference type="NCBI Taxonomy" id="310767"/>
    <lineage>
        <taxon>Bacteria</taxon>
        <taxon>Pseudomonadati</taxon>
        <taxon>Pseudomonadota</taxon>
        <taxon>Betaproteobacteria</taxon>
        <taxon>Rhodocyclales</taxon>
        <taxon>Zoogloeaceae</taxon>
        <taxon>Zoogloea</taxon>
    </lineage>
</organism>
<protein>
    <submittedName>
        <fullName evidence="1">Uncharacterized protein</fullName>
    </submittedName>
</protein>
<dbReference type="InterPro" id="IPR008018">
    <property type="entry name" value="Phage_tail_attach_FII"/>
</dbReference>
<gene>
    <name evidence="1" type="ORF">GCM10007933_02410</name>
</gene>
<evidence type="ECO:0000313" key="1">
    <source>
        <dbReference type="EMBL" id="GLT20789.1"/>
    </source>
</evidence>
<dbReference type="EMBL" id="BSPX01000002">
    <property type="protein sequence ID" value="GLT20789.1"/>
    <property type="molecule type" value="Genomic_DNA"/>
</dbReference>
<evidence type="ECO:0000313" key="2">
    <source>
        <dbReference type="Proteomes" id="UP001157167"/>
    </source>
</evidence>
<proteinExistence type="predicted"/>
<keyword evidence="2" id="KW-1185">Reference proteome</keyword>
<reference evidence="2" key="1">
    <citation type="journal article" date="2019" name="Int. J. Syst. Evol. Microbiol.">
        <title>The Global Catalogue of Microorganisms (GCM) 10K type strain sequencing project: providing services to taxonomists for standard genome sequencing and annotation.</title>
        <authorList>
            <consortium name="The Broad Institute Genomics Platform"/>
            <consortium name="The Broad Institute Genome Sequencing Center for Infectious Disease"/>
            <person name="Wu L."/>
            <person name="Ma J."/>
        </authorList>
    </citation>
    <scope>NUCLEOTIDE SEQUENCE [LARGE SCALE GENOMIC DNA]</scope>
    <source>
        <strain evidence="2">NBRC 102407</strain>
    </source>
</reference>
<name>A0ABQ6F6A0_9RHOO</name>
<dbReference type="Gene3D" id="2.40.10.180">
    <property type="entry name" value="Phage tail proteins"/>
    <property type="match status" value="1"/>
</dbReference>
<accession>A0ABQ6F6A0</accession>